<keyword evidence="2" id="KW-0808">Transferase</keyword>
<sequence>MQWYERLNEYFPEHEMKDPGQFRALIEDKDAYHKEETEDYLLLYAEFENFLFIDYLLIHPNTRGKGMGTKVLNKLKEKGKTILLEVEPVDEQDEDTVRRARFYDKNGFVEADRIKYEREDQNGEPYEMIVYYWSPDGVPQKEILENMAKACREIHNFRSHRFYGREVANPDEVLTWKH</sequence>
<feature type="domain" description="N-acetyltransferase" evidence="1">
    <location>
        <begin position="1"/>
        <end position="133"/>
    </location>
</feature>
<protein>
    <submittedName>
        <fullName evidence="2">Acetyltransferase (GNAT) domain-containing protein</fullName>
    </submittedName>
</protein>
<name>A0A1I3SIJ6_9BACL</name>
<dbReference type="InterPro" id="IPR016181">
    <property type="entry name" value="Acyl_CoA_acyltransferase"/>
</dbReference>
<dbReference type="AlphaFoldDB" id="A0A1I3SIJ6"/>
<reference evidence="3" key="1">
    <citation type="submission" date="2016-10" db="EMBL/GenBank/DDBJ databases">
        <authorList>
            <person name="Varghese N."/>
            <person name="Submissions S."/>
        </authorList>
    </citation>
    <scope>NUCLEOTIDE SEQUENCE [LARGE SCALE GENOMIC DNA]</scope>
    <source>
        <strain evidence="3">OK042</strain>
    </source>
</reference>
<accession>A0A1I3SIJ6</accession>
<dbReference type="GeneID" id="301132051"/>
<evidence type="ECO:0000259" key="1">
    <source>
        <dbReference type="PROSITE" id="PS51186"/>
    </source>
</evidence>
<dbReference type="SUPFAM" id="SSF55729">
    <property type="entry name" value="Acyl-CoA N-acyltransferases (Nat)"/>
    <property type="match status" value="1"/>
</dbReference>
<dbReference type="PROSITE" id="PS51186">
    <property type="entry name" value="GNAT"/>
    <property type="match status" value="1"/>
</dbReference>
<evidence type="ECO:0000313" key="3">
    <source>
        <dbReference type="Proteomes" id="UP000198915"/>
    </source>
</evidence>
<evidence type="ECO:0000313" key="2">
    <source>
        <dbReference type="EMBL" id="SFJ58534.1"/>
    </source>
</evidence>
<dbReference type="Proteomes" id="UP000198915">
    <property type="component" value="Unassembled WGS sequence"/>
</dbReference>
<dbReference type="EMBL" id="FORT01000004">
    <property type="protein sequence ID" value="SFJ58534.1"/>
    <property type="molecule type" value="Genomic_DNA"/>
</dbReference>
<gene>
    <name evidence="2" type="ORF">SAMN05518846_104187</name>
</gene>
<dbReference type="RefSeq" id="WP_092267649.1">
    <property type="nucleotide sequence ID" value="NZ_BJOE01000035.1"/>
</dbReference>
<keyword evidence="3" id="KW-1185">Reference proteome</keyword>
<organism evidence="2 3">
    <name type="scientific">Brevibacillus centrosporus</name>
    <dbReference type="NCBI Taxonomy" id="54910"/>
    <lineage>
        <taxon>Bacteria</taxon>
        <taxon>Bacillati</taxon>
        <taxon>Bacillota</taxon>
        <taxon>Bacilli</taxon>
        <taxon>Bacillales</taxon>
        <taxon>Paenibacillaceae</taxon>
        <taxon>Brevibacillus</taxon>
    </lineage>
</organism>
<dbReference type="Pfam" id="PF13508">
    <property type="entry name" value="Acetyltransf_7"/>
    <property type="match status" value="1"/>
</dbReference>
<dbReference type="STRING" id="1884381.SAMN05518846_104187"/>
<dbReference type="InterPro" id="IPR000182">
    <property type="entry name" value="GNAT_dom"/>
</dbReference>
<proteinExistence type="predicted"/>
<dbReference type="GO" id="GO:0016747">
    <property type="term" value="F:acyltransferase activity, transferring groups other than amino-acyl groups"/>
    <property type="evidence" value="ECO:0007669"/>
    <property type="project" value="InterPro"/>
</dbReference>
<dbReference type="Gene3D" id="3.40.630.30">
    <property type="match status" value="1"/>
</dbReference>